<name>A0A8H5LQS7_9AGAR</name>
<comment type="caution">
    <text evidence="1">The sequence shown here is derived from an EMBL/GenBank/DDBJ whole genome shotgun (WGS) entry which is preliminary data.</text>
</comment>
<organism evidence="1 2">
    <name type="scientific">Tetrapyrgos nigripes</name>
    <dbReference type="NCBI Taxonomy" id="182062"/>
    <lineage>
        <taxon>Eukaryota</taxon>
        <taxon>Fungi</taxon>
        <taxon>Dikarya</taxon>
        <taxon>Basidiomycota</taxon>
        <taxon>Agaricomycotina</taxon>
        <taxon>Agaricomycetes</taxon>
        <taxon>Agaricomycetidae</taxon>
        <taxon>Agaricales</taxon>
        <taxon>Marasmiineae</taxon>
        <taxon>Marasmiaceae</taxon>
        <taxon>Tetrapyrgos</taxon>
    </lineage>
</organism>
<keyword evidence="2" id="KW-1185">Reference proteome</keyword>
<dbReference type="Gene3D" id="3.40.50.1820">
    <property type="entry name" value="alpha/beta hydrolase"/>
    <property type="match status" value="1"/>
</dbReference>
<sequence length="93" mass="10353">MLLADSGLKILTWAGDADIERVSNWLGHHAAALAMDWYGMERLAQTPFTKMTMVVDSKEKAPAYQSEVALEIFRQILDNEQLHSVSDCCGIVV</sequence>
<evidence type="ECO:0000313" key="1">
    <source>
        <dbReference type="EMBL" id="KAF5366024.1"/>
    </source>
</evidence>
<dbReference type="Proteomes" id="UP000559256">
    <property type="component" value="Unassembled WGS sequence"/>
</dbReference>
<protein>
    <submittedName>
        <fullName evidence="1">Uncharacterized protein</fullName>
    </submittedName>
</protein>
<proteinExistence type="predicted"/>
<dbReference type="OrthoDB" id="443318at2759"/>
<dbReference type="InterPro" id="IPR029058">
    <property type="entry name" value="AB_hydrolase_fold"/>
</dbReference>
<evidence type="ECO:0000313" key="2">
    <source>
        <dbReference type="Proteomes" id="UP000559256"/>
    </source>
</evidence>
<reference evidence="1 2" key="1">
    <citation type="journal article" date="2020" name="ISME J.">
        <title>Uncovering the hidden diversity of litter-decomposition mechanisms in mushroom-forming fungi.</title>
        <authorList>
            <person name="Floudas D."/>
            <person name="Bentzer J."/>
            <person name="Ahren D."/>
            <person name="Johansson T."/>
            <person name="Persson P."/>
            <person name="Tunlid A."/>
        </authorList>
    </citation>
    <scope>NUCLEOTIDE SEQUENCE [LARGE SCALE GENOMIC DNA]</scope>
    <source>
        <strain evidence="1 2">CBS 291.85</strain>
    </source>
</reference>
<dbReference type="EMBL" id="JAACJM010000025">
    <property type="protein sequence ID" value="KAF5366024.1"/>
    <property type="molecule type" value="Genomic_DNA"/>
</dbReference>
<dbReference type="AlphaFoldDB" id="A0A8H5LQS7"/>
<accession>A0A8H5LQS7</accession>
<gene>
    <name evidence="1" type="ORF">D9758_006739</name>
</gene>